<dbReference type="PANTHER" id="PTHR43542:SF1">
    <property type="entry name" value="METHYLTRANSFERASE"/>
    <property type="match status" value="1"/>
</dbReference>
<dbReference type="InterPro" id="IPR029063">
    <property type="entry name" value="SAM-dependent_MTases_sf"/>
</dbReference>
<keyword evidence="10" id="KW-1185">Reference proteome</keyword>
<dbReference type="Proteomes" id="UP000077628">
    <property type="component" value="Unassembled WGS sequence"/>
</dbReference>
<evidence type="ECO:0000313" key="10">
    <source>
        <dbReference type="Proteomes" id="UP000077628"/>
    </source>
</evidence>
<accession>A0A177NKY1</accession>
<dbReference type="EMBL" id="LUUK01000166">
    <property type="protein sequence ID" value="OAI18718.1"/>
    <property type="molecule type" value="Genomic_DNA"/>
</dbReference>
<gene>
    <name evidence="9" type="ORF">A1355_05435</name>
</gene>
<dbReference type="EC" id="2.1.1.171" evidence="3 8"/>
<evidence type="ECO:0000256" key="4">
    <source>
        <dbReference type="ARBA" id="ARBA00013682"/>
    </source>
</evidence>
<sequence>MANRIRIIGGQWRGRQILFEDAPGLRPTPSRIRETLFNWLQLDVAGSRCLDLYAGSGALGFEAASRGAKEVWQVENHPNACRWIRDNAGKLATSSINLVERDVSTFLQGPARAFDLAFLDPPFGRDLAGPTCELLETAGWLSVYAKIYVETESNRPLPVWPDGWRLLKAKTAGEVAYSLLQRC</sequence>
<protein>
    <recommendedName>
        <fullName evidence="4 8">Ribosomal RNA small subunit methyltransferase D</fullName>
        <ecNumber evidence="3 8">2.1.1.171</ecNumber>
    </recommendedName>
</protein>
<evidence type="ECO:0000256" key="2">
    <source>
        <dbReference type="ARBA" id="ARBA00005269"/>
    </source>
</evidence>
<evidence type="ECO:0000256" key="3">
    <source>
        <dbReference type="ARBA" id="ARBA00012141"/>
    </source>
</evidence>
<dbReference type="NCBIfam" id="TIGR00095">
    <property type="entry name" value="16S rRNA (guanine(966)-N(2))-methyltransferase RsmD"/>
    <property type="match status" value="1"/>
</dbReference>
<comment type="catalytic activity">
    <reaction evidence="7 8">
        <text>guanosine(966) in 16S rRNA + S-adenosyl-L-methionine = N(2)-methylguanosine(966) in 16S rRNA + S-adenosyl-L-homocysteine + H(+)</text>
        <dbReference type="Rhea" id="RHEA:23548"/>
        <dbReference type="Rhea" id="RHEA-COMP:10211"/>
        <dbReference type="Rhea" id="RHEA-COMP:10212"/>
        <dbReference type="ChEBI" id="CHEBI:15378"/>
        <dbReference type="ChEBI" id="CHEBI:57856"/>
        <dbReference type="ChEBI" id="CHEBI:59789"/>
        <dbReference type="ChEBI" id="CHEBI:74269"/>
        <dbReference type="ChEBI" id="CHEBI:74481"/>
        <dbReference type="EC" id="2.1.1.171"/>
    </reaction>
</comment>
<comment type="similarity">
    <text evidence="2 8">Belongs to the methyltransferase superfamily. RsmD family.</text>
</comment>
<evidence type="ECO:0000256" key="7">
    <source>
        <dbReference type="ARBA" id="ARBA00048326"/>
    </source>
</evidence>
<dbReference type="PANTHER" id="PTHR43542">
    <property type="entry name" value="METHYLTRANSFERASE"/>
    <property type="match status" value="1"/>
</dbReference>
<comment type="caution">
    <text evidence="9">The sequence shown here is derived from an EMBL/GenBank/DDBJ whole genome shotgun (WGS) entry which is preliminary data.</text>
</comment>
<dbReference type="STRING" id="702114.A1355_05435"/>
<evidence type="ECO:0000256" key="6">
    <source>
        <dbReference type="ARBA" id="ARBA00022679"/>
    </source>
</evidence>
<dbReference type="InterPro" id="IPR004398">
    <property type="entry name" value="RNA_MeTrfase_RsmD"/>
</dbReference>
<keyword evidence="5 8" id="KW-0489">Methyltransferase</keyword>
<dbReference type="PROSITE" id="PS00092">
    <property type="entry name" value="N6_MTASE"/>
    <property type="match status" value="1"/>
</dbReference>
<evidence type="ECO:0000256" key="1">
    <source>
        <dbReference type="ARBA" id="ARBA00002649"/>
    </source>
</evidence>
<evidence type="ECO:0000256" key="8">
    <source>
        <dbReference type="PIRNR" id="PIRNR004553"/>
    </source>
</evidence>
<evidence type="ECO:0000256" key="5">
    <source>
        <dbReference type="ARBA" id="ARBA00022603"/>
    </source>
</evidence>
<dbReference type="RefSeq" id="WP_064028444.1">
    <property type="nucleotide sequence ID" value="NZ_LUUK01000166.1"/>
</dbReference>
<evidence type="ECO:0000313" key="9">
    <source>
        <dbReference type="EMBL" id="OAI18718.1"/>
    </source>
</evidence>
<dbReference type="InterPro" id="IPR002052">
    <property type="entry name" value="DNA_methylase_N6_adenine_CS"/>
</dbReference>
<dbReference type="GO" id="GO:0052913">
    <property type="term" value="F:16S rRNA (guanine(966)-N(2))-methyltransferase activity"/>
    <property type="evidence" value="ECO:0007669"/>
    <property type="project" value="UniProtKB-EC"/>
</dbReference>
<organism evidence="9 10">
    <name type="scientific">Methylomonas koyamae</name>
    <dbReference type="NCBI Taxonomy" id="702114"/>
    <lineage>
        <taxon>Bacteria</taxon>
        <taxon>Pseudomonadati</taxon>
        <taxon>Pseudomonadota</taxon>
        <taxon>Gammaproteobacteria</taxon>
        <taxon>Methylococcales</taxon>
        <taxon>Methylococcaceae</taxon>
        <taxon>Methylomonas</taxon>
    </lineage>
</organism>
<proteinExistence type="inferred from homology"/>
<dbReference type="CDD" id="cd02440">
    <property type="entry name" value="AdoMet_MTases"/>
    <property type="match status" value="1"/>
</dbReference>
<reference evidence="10" key="1">
    <citation type="submission" date="2016-03" db="EMBL/GenBank/DDBJ databases">
        <authorList>
            <person name="Heylen K."/>
            <person name="De Vos P."/>
            <person name="Vekeman B."/>
        </authorList>
    </citation>
    <scope>NUCLEOTIDE SEQUENCE [LARGE SCALE GENOMIC DNA]</scope>
    <source>
        <strain evidence="10">R-45383</strain>
    </source>
</reference>
<dbReference type="SUPFAM" id="SSF53335">
    <property type="entry name" value="S-adenosyl-L-methionine-dependent methyltransferases"/>
    <property type="match status" value="1"/>
</dbReference>
<comment type="function">
    <text evidence="1 8">Specifically methylates the guanine in position 966 of 16S rRNA in the assembled 30S particle.</text>
</comment>
<keyword evidence="6 8" id="KW-0808">Transferase</keyword>
<dbReference type="Pfam" id="PF03602">
    <property type="entry name" value="Cons_hypoth95"/>
    <property type="match status" value="1"/>
</dbReference>
<dbReference type="GO" id="GO:0003676">
    <property type="term" value="F:nucleic acid binding"/>
    <property type="evidence" value="ECO:0007669"/>
    <property type="project" value="InterPro"/>
</dbReference>
<dbReference type="OrthoDB" id="9803017at2"/>
<dbReference type="AlphaFoldDB" id="A0A177NKY1"/>
<dbReference type="PIRSF" id="PIRSF004553">
    <property type="entry name" value="CHP00095"/>
    <property type="match status" value="1"/>
</dbReference>
<keyword evidence="8" id="KW-0949">S-adenosyl-L-methionine</keyword>
<keyword evidence="8" id="KW-0698">rRNA processing</keyword>
<dbReference type="Gene3D" id="3.40.50.150">
    <property type="entry name" value="Vaccinia Virus protein VP39"/>
    <property type="match status" value="1"/>
</dbReference>
<name>A0A177NKY1_9GAMM</name>